<name>A0ACA9MLH1_9GLOM</name>
<organism evidence="1 2">
    <name type="scientific">Cetraspora pellucida</name>
    <dbReference type="NCBI Taxonomy" id="1433469"/>
    <lineage>
        <taxon>Eukaryota</taxon>
        <taxon>Fungi</taxon>
        <taxon>Fungi incertae sedis</taxon>
        <taxon>Mucoromycota</taxon>
        <taxon>Glomeromycotina</taxon>
        <taxon>Glomeromycetes</taxon>
        <taxon>Diversisporales</taxon>
        <taxon>Gigasporaceae</taxon>
        <taxon>Cetraspora</taxon>
    </lineage>
</organism>
<keyword evidence="2" id="KW-1185">Reference proteome</keyword>
<reference evidence="1" key="1">
    <citation type="submission" date="2021-06" db="EMBL/GenBank/DDBJ databases">
        <authorList>
            <person name="Kallberg Y."/>
            <person name="Tangrot J."/>
            <person name="Rosling A."/>
        </authorList>
    </citation>
    <scope>NUCLEOTIDE SEQUENCE</scope>
    <source>
        <strain evidence="1">28 12/20/2015</strain>
    </source>
</reference>
<evidence type="ECO:0000313" key="1">
    <source>
        <dbReference type="EMBL" id="CAG8596172.1"/>
    </source>
</evidence>
<accession>A0ACA9MLH1</accession>
<dbReference type="Proteomes" id="UP000789366">
    <property type="component" value="Unassembled WGS sequence"/>
</dbReference>
<evidence type="ECO:0000313" key="2">
    <source>
        <dbReference type="Proteomes" id="UP000789366"/>
    </source>
</evidence>
<gene>
    <name evidence="1" type="ORF">SPELUC_LOCUS6936</name>
</gene>
<proteinExistence type="predicted"/>
<comment type="caution">
    <text evidence="1">The sequence shown here is derived from an EMBL/GenBank/DDBJ whole genome shotgun (WGS) entry which is preliminary data.</text>
</comment>
<protein>
    <submittedName>
        <fullName evidence="1">2049_t:CDS:1</fullName>
    </submittedName>
</protein>
<dbReference type="EMBL" id="CAJVPW010008707">
    <property type="protein sequence ID" value="CAG8596172.1"/>
    <property type="molecule type" value="Genomic_DNA"/>
</dbReference>
<feature type="non-terminal residue" evidence="1">
    <location>
        <position position="1"/>
    </location>
</feature>
<sequence>MTKKNPNFQSKNTIKLNLQLEKKSPLLCQINGYITRAKQCIIITGAGISCSGGIPDFRSSNGLYSKVKRKYPGTFRSGKDLFDAHLLTTHESINAFNHFMGVLRECIFNATPTETHKFIKKLADMGKLKRVYTQNIDNLEEVVGLHVDWQFEKVKNNKAQVVQLHGTLEKLRCNIYSNICNFTLQYCDIFKQGKAPKCTGCEESENVRIKQGKRPHTIGQLNPTIILYGDSHHKGLEISEIAKLDKKKVDYLIIIGTSLRIPGVKALIKDFARAVHDRNGYVILVNATDVVTKEWNGLIDIQIEGACD</sequence>
<feature type="non-terminal residue" evidence="1">
    <location>
        <position position="308"/>
    </location>
</feature>